<sequence>KDMNTTVLENFGLQQGNDGLPVKIKGGLQKGNSHEVKPFEVIGTGLVNEVDMGSLKPGEMSTMSVTLKLHYYKLSIDNSVKVEIDLINMKRVINGVDQLKQMRDALGF</sequence>
<feature type="non-terminal residue" evidence="1">
    <location>
        <position position="1"/>
    </location>
</feature>
<keyword evidence="2" id="KW-1185">Reference proteome</keyword>
<organism evidence="1 2">
    <name type="scientific">Zooshikella harenae</name>
    <dbReference type="NCBI Taxonomy" id="2827238"/>
    <lineage>
        <taxon>Bacteria</taxon>
        <taxon>Pseudomonadati</taxon>
        <taxon>Pseudomonadota</taxon>
        <taxon>Gammaproteobacteria</taxon>
        <taxon>Oceanospirillales</taxon>
        <taxon>Zooshikellaceae</taxon>
        <taxon>Zooshikella</taxon>
    </lineage>
</organism>
<name>A0ABS5ZKI8_9GAMM</name>
<proteinExistence type="predicted"/>
<dbReference type="EMBL" id="JAGSOY010000297">
    <property type="protein sequence ID" value="MBU2714460.1"/>
    <property type="molecule type" value="Genomic_DNA"/>
</dbReference>
<gene>
    <name evidence="1" type="ORF">KCG35_25755</name>
</gene>
<dbReference type="Pfam" id="PF04985">
    <property type="entry name" value="Phage_tube"/>
    <property type="match status" value="1"/>
</dbReference>
<accession>A0ABS5ZKI8</accession>
<dbReference type="Proteomes" id="UP000690515">
    <property type="component" value="Unassembled WGS sequence"/>
</dbReference>
<comment type="caution">
    <text evidence="1">The sequence shown here is derived from an EMBL/GenBank/DDBJ whole genome shotgun (WGS) entry which is preliminary data.</text>
</comment>
<reference evidence="1 2" key="1">
    <citation type="submission" date="2021-04" db="EMBL/GenBank/DDBJ databases">
        <authorList>
            <person name="Pira H."/>
            <person name="Risdian C."/>
            <person name="Wink J."/>
        </authorList>
    </citation>
    <scope>NUCLEOTIDE SEQUENCE [LARGE SCALE GENOMIC DNA]</scope>
    <source>
        <strain evidence="1 2">WH53</strain>
    </source>
</reference>
<evidence type="ECO:0000313" key="2">
    <source>
        <dbReference type="Proteomes" id="UP000690515"/>
    </source>
</evidence>
<evidence type="ECO:0000313" key="1">
    <source>
        <dbReference type="EMBL" id="MBU2714460.1"/>
    </source>
</evidence>
<dbReference type="InterPro" id="IPR006498">
    <property type="entry name" value="Tail_tube"/>
</dbReference>
<dbReference type="RefSeq" id="WP_215822734.1">
    <property type="nucleotide sequence ID" value="NZ_JAGSOY010000297.1"/>
</dbReference>
<protein>
    <submittedName>
        <fullName evidence="1">Phage major tail tube protein</fullName>
    </submittedName>
</protein>